<sequence>MQVAMIQSMLPYVAWPVRVSLEMDEDFTSARRTIKQNSLDWAGTVDVILTILLKHNALESWIVQSTNFEDTIPLLLFIIYTFGAPKQIISDNAICFTGVEARRFQQSNSLKFTHTTPARPQGNGKVKQANGILKGIFSRTILENKHTPLQESLARAVSIFNRRMSPAGYSPYFLLFGTQPPEEEQIYPMYTRESTEQEEADWSEELVKIHVTPIAQNYVNSMRAARAKTREYLQEKKALLRTFAPGDWVLRVRQRRHKFEPYYDGPWAISACHSGNTYSLISPGGYKMINRYNGSNLFPAYSRDGHRVRSLWYDSQRMLNQDRKNLKLAVRLRETEDGN</sequence>
<dbReference type="OMA" id="NTFESTW"/>
<dbReference type="InterPro" id="IPR050951">
    <property type="entry name" value="Retrovirus_Pol_polyprotein"/>
</dbReference>
<dbReference type="HOGENOM" id="CLU_819381_0_0_1"/>
<gene>
    <name evidence="3" type="ORF">EV44_g3195</name>
</gene>
<proteinExistence type="predicted"/>
<dbReference type="SUPFAM" id="SSF53098">
    <property type="entry name" value="Ribonuclease H-like"/>
    <property type="match status" value="1"/>
</dbReference>
<organism evidence="3 4">
    <name type="scientific">Uncinula necator</name>
    <name type="common">Grape powdery mildew</name>
    <dbReference type="NCBI Taxonomy" id="52586"/>
    <lineage>
        <taxon>Eukaryota</taxon>
        <taxon>Fungi</taxon>
        <taxon>Dikarya</taxon>
        <taxon>Ascomycota</taxon>
        <taxon>Pezizomycotina</taxon>
        <taxon>Leotiomycetes</taxon>
        <taxon>Erysiphales</taxon>
        <taxon>Erysiphaceae</taxon>
        <taxon>Erysiphe</taxon>
    </lineage>
</organism>
<protein>
    <submittedName>
        <fullName evidence="3">Putative tkp3 protein</fullName>
    </submittedName>
</protein>
<dbReference type="GO" id="GO:0005634">
    <property type="term" value="C:nucleus"/>
    <property type="evidence" value="ECO:0007669"/>
    <property type="project" value="UniProtKB-ARBA"/>
</dbReference>
<evidence type="ECO:0000256" key="1">
    <source>
        <dbReference type="ARBA" id="ARBA00022884"/>
    </source>
</evidence>
<evidence type="ECO:0000259" key="2">
    <source>
        <dbReference type="PROSITE" id="PS50994"/>
    </source>
</evidence>
<keyword evidence="4" id="KW-1185">Reference proteome</keyword>
<feature type="domain" description="Integrase catalytic" evidence="2">
    <location>
        <begin position="7"/>
        <end position="188"/>
    </location>
</feature>
<evidence type="ECO:0000313" key="3">
    <source>
        <dbReference type="EMBL" id="KHJ35256.1"/>
    </source>
</evidence>
<keyword evidence="1" id="KW-0694">RNA-binding</keyword>
<reference evidence="3 4" key="1">
    <citation type="journal article" date="2014" name="BMC Genomics">
        <title>Adaptive genomic structural variation in the grape powdery mildew pathogen, Erysiphe necator.</title>
        <authorList>
            <person name="Jones L."/>
            <person name="Riaz S."/>
            <person name="Morales-Cruz A."/>
            <person name="Amrine K.C."/>
            <person name="McGuire B."/>
            <person name="Gubler W.D."/>
            <person name="Walker M.A."/>
            <person name="Cantu D."/>
        </authorList>
    </citation>
    <scope>NUCLEOTIDE SEQUENCE [LARGE SCALE GENOMIC DNA]</scope>
    <source>
        <strain evidence="4">c</strain>
    </source>
</reference>
<accession>A0A0B1PED3</accession>
<evidence type="ECO:0000313" key="4">
    <source>
        <dbReference type="Proteomes" id="UP000030854"/>
    </source>
</evidence>
<dbReference type="STRING" id="52586.A0A0B1PED3"/>
<comment type="caution">
    <text evidence="3">The sequence shown here is derived from an EMBL/GenBank/DDBJ whole genome shotgun (WGS) entry which is preliminary data.</text>
</comment>
<dbReference type="InterPro" id="IPR012337">
    <property type="entry name" value="RNaseH-like_sf"/>
</dbReference>
<dbReference type="PANTHER" id="PTHR37984:SF5">
    <property type="entry name" value="PROTEIN NYNRIN-LIKE"/>
    <property type="match status" value="1"/>
</dbReference>
<dbReference type="Gene3D" id="3.30.420.10">
    <property type="entry name" value="Ribonuclease H-like superfamily/Ribonuclease H"/>
    <property type="match status" value="1"/>
</dbReference>
<dbReference type="EMBL" id="JNVN01000454">
    <property type="protein sequence ID" value="KHJ35256.1"/>
    <property type="molecule type" value="Genomic_DNA"/>
</dbReference>
<dbReference type="Proteomes" id="UP000030854">
    <property type="component" value="Unassembled WGS sequence"/>
</dbReference>
<dbReference type="GO" id="GO:0003723">
    <property type="term" value="F:RNA binding"/>
    <property type="evidence" value="ECO:0007669"/>
    <property type="project" value="UniProtKB-KW"/>
</dbReference>
<dbReference type="PANTHER" id="PTHR37984">
    <property type="entry name" value="PROTEIN CBG26694"/>
    <property type="match status" value="1"/>
</dbReference>
<dbReference type="PROSITE" id="PS50994">
    <property type="entry name" value="INTEGRASE"/>
    <property type="match status" value="1"/>
</dbReference>
<name>A0A0B1PED3_UNCNE</name>
<dbReference type="InterPro" id="IPR036397">
    <property type="entry name" value="RNaseH_sf"/>
</dbReference>
<dbReference type="AlphaFoldDB" id="A0A0B1PED3"/>
<dbReference type="GO" id="GO:0015074">
    <property type="term" value="P:DNA integration"/>
    <property type="evidence" value="ECO:0007669"/>
    <property type="project" value="InterPro"/>
</dbReference>
<dbReference type="InterPro" id="IPR001584">
    <property type="entry name" value="Integrase_cat-core"/>
</dbReference>